<sequence length="332" mass="36638">MENEISYLSSGTGIRSDLSSNISMSTVPVAAADHLRSISHPTYPAGLSTNTYMNTSVNMPGHLSHAMDVDQVTSMLPTSFNSHSHGNTFPPPGVSGVQIIQNATAEMLLAYRNQAYIDLRDEYLKKTIQLETRTVDYQNLLNRVGDSLETVGTVSGTPGTSGLVLPKDLRELLKPLDQSEYPDVTFWHKNMWKDFKNKQRLTSDPSQKPGQRGRSRAANGENVNALWHEDEHGKAASGYRTGSSRAEARRIWKQWRRAGIAPETWASSPSSVYVPTTGRSSNSQRRSTRHGITMSTMKKTMPSVILLASVSAQKPLEPPSSNESAPRRLRSL</sequence>
<accession>A0A165QI79</accession>
<dbReference type="OrthoDB" id="3235325at2759"/>
<reference evidence="2 3" key="1">
    <citation type="journal article" date="2016" name="Mol. Biol. Evol.">
        <title>Comparative Genomics of Early-Diverging Mushroom-Forming Fungi Provides Insights into the Origins of Lignocellulose Decay Capabilities.</title>
        <authorList>
            <person name="Nagy L.G."/>
            <person name="Riley R."/>
            <person name="Tritt A."/>
            <person name="Adam C."/>
            <person name="Daum C."/>
            <person name="Floudas D."/>
            <person name="Sun H."/>
            <person name="Yadav J.S."/>
            <person name="Pangilinan J."/>
            <person name="Larsson K.H."/>
            <person name="Matsuura K."/>
            <person name="Barry K."/>
            <person name="Labutti K."/>
            <person name="Kuo R."/>
            <person name="Ohm R.A."/>
            <person name="Bhattacharya S.S."/>
            <person name="Shirouzu T."/>
            <person name="Yoshinaga Y."/>
            <person name="Martin F.M."/>
            <person name="Grigoriev I.V."/>
            <person name="Hibbett D.S."/>
        </authorList>
    </citation>
    <scope>NUCLEOTIDE SEQUENCE [LARGE SCALE GENOMIC DNA]</scope>
    <source>
        <strain evidence="2 3">L-15889</strain>
    </source>
</reference>
<dbReference type="AlphaFoldDB" id="A0A165QI79"/>
<name>A0A165QI79_9APHY</name>
<proteinExistence type="predicted"/>
<dbReference type="Proteomes" id="UP000076727">
    <property type="component" value="Unassembled WGS sequence"/>
</dbReference>
<feature type="compositionally biased region" description="Polar residues" evidence="1">
    <location>
        <begin position="200"/>
        <end position="209"/>
    </location>
</feature>
<feature type="region of interest" description="Disordered" evidence="1">
    <location>
        <begin position="310"/>
        <end position="332"/>
    </location>
</feature>
<evidence type="ECO:0000313" key="3">
    <source>
        <dbReference type="Proteomes" id="UP000076727"/>
    </source>
</evidence>
<organism evidence="2 3">
    <name type="scientific">Daedalea quercina L-15889</name>
    <dbReference type="NCBI Taxonomy" id="1314783"/>
    <lineage>
        <taxon>Eukaryota</taxon>
        <taxon>Fungi</taxon>
        <taxon>Dikarya</taxon>
        <taxon>Basidiomycota</taxon>
        <taxon>Agaricomycotina</taxon>
        <taxon>Agaricomycetes</taxon>
        <taxon>Polyporales</taxon>
        <taxon>Fomitopsis</taxon>
    </lineage>
</organism>
<evidence type="ECO:0000313" key="2">
    <source>
        <dbReference type="EMBL" id="KZT69501.1"/>
    </source>
</evidence>
<protein>
    <submittedName>
        <fullName evidence="2">Uncharacterized protein</fullName>
    </submittedName>
</protein>
<feature type="compositionally biased region" description="Polar residues" evidence="1">
    <location>
        <begin position="266"/>
        <end position="285"/>
    </location>
</feature>
<evidence type="ECO:0000256" key="1">
    <source>
        <dbReference type="SAM" id="MobiDB-lite"/>
    </source>
</evidence>
<keyword evidence="3" id="KW-1185">Reference proteome</keyword>
<dbReference type="EMBL" id="KV429057">
    <property type="protein sequence ID" value="KZT69501.1"/>
    <property type="molecule type" value="Genomic_DNA"/>
</dbReference>
<feature type="region of interest" description="Disordered" evidence="1">
    <location>
        <begin position="266"/>
        <end position="290"/>
    </location>
</feature>
<gene>
    <name evidence="2" type="ORF">DAEQUDRAFT_254619</name>
</gene>
<feature type="region of interest" description="Disordered" evidence="1">
    <location>
        <begin position="198"/>
        <end position="219"/>
    </location>
</feature>